<keyword evidence="1" id="KW-0418">Kinase</keyword>
<dbReference type="SUPFAM" id="SSF52540">
    <property type="entry name" value="P-loop containing nucleoside triphosphate hydrolases"/>
    <property type="match status" value="1"/>
</dbReference>
<gene>
    <name evidence="1" type="ORF">ACFOZ4_30850</name>
</gene>
<comment type="caution">
    <text evidence="1">The sequence shown here is derived from an EMBL/GenBank/DDBJ whole genome shotgun (WGS) entry which is preliminary data.</text>
</comment>
<accession>A0ABV8LVG1</accession>
<dbReference type="RefSeq" id="WP_253762852.1">
    <property type="nucleotide sequence ID" value="NZ_JAMZDZ010000001.1"/>
</dbReference>
<keyword evidence="1" id="KW-0808">Transferase</keyword>
<dbReference type="GO" id="GO:0016301">
    <property type="term" value="F:kinase activity"/>
    <property type="evidence" value="ECO:0007669"/>
    <property type="project" value="UniProtKB-KW"/>
</dbReference>
<dbReference type="EMBL" id="JBHSAY010000020">
    <property type="protein sequence ID" value="MFC4135031.1"/>
    <property type="molecule type" value="Genomic_DNA"/>
</dbReference>
<keyword evidence="2" id="KW-1185">Reference proteome</keyword>
<dbReference type="Proteomes" id="UP001595816">
    <property type="component" value="Unassembled WGS sequence"/>
</dbReference>
<dbReference type="InterPro" id="IPR027417">
    <property type="entry name" value="P-loop_NTPase"/>
</dbReference>
<proteinExistence type="predicted"/>
<sequence length="192" mass="20981">MAEDILAKAMARPAIDGVRVIGVDGGAGSGKSTLAGQLAELSGAGLVEIDDFVSWDDFAGWWPRFDEQVLTPLLAGQDAHFQVRDWANDWRGGSLGGWKTLPWQPVVVIEGVTCTRLATEGRLAYGVFVDAPADLRLARGLARDHGQDHDVRELWERWLAEESDFFAADRTWDRADAVVNTGSDPASVTYRV</sequence>
<name>A0ABV8LVG1_9ACTN</name>
<evidence type="ECO:0000313" key="2">
    <source>
        <dbReference type="Proteomes" id="UP001595816"/>
    </source>
</evidence>
<dbReference type="Gene3D" id="3.40.50.300">
    <property type="entry name" value="P-loop containing nucleotide triphosphate hydrolases"/>
    <property type="match status" value="1"/>
</dbReference>
<protein>
    <submittedName>
        <fullName evidence="1">Uridine kinase</fullName>
    </submittedName>
</protein>
<evidence type="ECO:0000313" key="1">
    <source>
        <dbReference type="EMBL" id="MFC4135031.1"/>
    </source>
</evidence>
<organism evidence="1 2">
    <name type="scientific">Hamadaea flava</name>
    <dbReference type="NCBI Taxonomy" id="1742688"/>
    <lineage>
        <taxon>Bacteria</taxon>
        <taxon>Bacillati</taxon>
        <taxon>Actinomycetota</taxon>
        <taxon>Actinomycetes</taxon>
        <taxon>Micromonosporales</taxon>
        <taxon>Micromonosporaceae</taxon>
        <taxon>Hamadaea</taxon>
    </lineage>
</organism>
<reference evidence="2" key="1">
    <citation type="journal article" date="2019" name="Int. J. Syst. Evol. Microbiol.">
        <title>The Global Catalogue of Microorganisms (GCM) 10K type strain sequencing project: providing services to taxonomists for standard genome sequencing and annotation.</title>
        <authorList>
            <consortium name="The Broad Institute Genomics Platform"/>
            <consortium name="The Broad Institute Genome Sequencing Center for Infectious Disease"/>
            <person name="Wu L."/>
            <person name="Ma J."/>
        </authorList>
    </citation>
    <scope>NUCLEOTIDE SEQUENCE [LARGE SCALE GENOMIC DNA]</scope>
    <source>
        <strain evidence="2">CGMCC 4.7289</strain>
    </source>
</reference>